<sequence>MSDFRARLRHLDEITALLYPASAGPGRRPYAVVPSRLVPRRLVPRSRWLPGRRRLPHGPGTIEGHLGEVFGRRVRVVTYVRPARRANRKPVLAALGPGGEVLAFVKVGHNELTRALVRHESTTLTTLAAVPLRVVAPPAVLYHGLWRDMDVLAVTPLPVARARVRPALLAAAVEEIARLPVDGPAYCWHGDFAPWNMAAGPDGRLLVWDWERFGAGVPLGFDALHHFFQRALRRMPPRVAAEACLAHAGRTLEPFMVSSGPARETAVHYLITLADRYERDGHRPLGPPSEWLTPVVDHQEVLR</sequence>
<gene>
    <name evidence="1" type="ORF">ACFP1K_14615</name>
</gene>
<keyword evidence="2" id="KW-1185">Reference proteome</keyword>
<comment type="caution">
    <text evidence="1">The sequence shown here is derived from an EMBL/GenBank/DDBJ whole genome shotgun (WGS) entry which is preliminary data.</text>
</comment>
<evidence type="ECO:0008006" key="3">
    <source>
        <dbReference type="Google" id="ProtNLM"/>
    </source>
</evidence>
<dbReference type="SUPFAM" id="SSF56112">
    <property type="entry name" value="Protein kinase-like (PK-like)"/>
    <property type="match status" value="1"/>
</dbReference>
<evidence type="ECO:0000313" key="1">
    <source>
        <dbReference type="EMBL" id="MFC6082395.1"/>
    </source>
</evidence>
<dbReference type="EMBL" id="JBHSRF010000016">
    <property type="protein sequence ID" value="MFC6082395.1"/>
    <property type="molecule type" value="Genomic_DNA"/>
</dbReference>
<proteinExistence type="predicted"/>
<protein>
    <recommendedName>
        <fullName evidence="3">Aminoglycoside phosphotransferase domain-containing protein</fullName>
    </recommendedName>
</protein>
<evidence type="ECO:0000313" key="2">
    <source>
        <dbReference type="Proteomes" id="UP001596137"/>
    </source>
</evidence>
<name>A0ABW1NGB7_9ACTN</name>
<dbReference type="Proteomes" id="UP001596137">
    <property type="component" value="Unassembled WGS sequence"/>
</dbReference>
<organism evidence="1 2">
    <name type="scientific">Sphaerisporangium aureirubrum</name>
    <dbReference type="NCBI Taxonomy" id="1544736"/>
    <lineage>
        <taxon>Bacteria</taxon>
        <taxon>Bacillati</taxon>
        <taxon>Actinomycetota</taxon>
        <taxon>Actinomycetes</taxon>
        <taxon>Streptosporangiales</taxon>
        <taxon>Streptosporangiaceae</taxon>
        <taxon>Sphaerisporangium</taxon>
    </lineage>
</organism>
<dbReference type="RefSeq" id="WP_380752314.1">
    <property type="nucleotide sequence ID" value="NZ_JBHSRF010000016.1"/>
</dbReference>
<reference evidence="2" key="1">
    <citation type="journal article" date="2019" name="Int. J. Syst. Evol. Microbiol.">
        <title>The Global Catalogue of Microorganisms (GCM) 10K type strain sequencing project: providing services to taxonomists for standard genome sequencing and annotation.</title>
        <authorList>
            <consortium name="The Broad Institute Genomics Platform"/>
            <consortium name="The Broad Institute Genome Sequencing Center for Infectious Disease"/>
            <person name="Wu L."/>
            <person name="Ma J."/>
        </authorList>
    </citation>
    <scope>NUCLEOTIDE SEQUENCE [LARGE SCALE GENOMIC DNA]</scope>
    <source>
        <strain evidence="2">JCM 30346</strain>
    </source>
</reference>
<dbReference type="InterPro" id="IPR011009">
    <property type="entry name" value="Kinase-like_dom_sf"/>
</dbReference>
<accession>A0ABW1NGB7</accession>